<evidence type="ECO:0000259" key="5">
    <source>
        <dbReference type="Pfam" id="PF10447"/>
    </source>
</evidence>
<keyword evidence="2" id="KW-0963">Cytoplasm</keyword>
<dbReference type="Pfam" id="PF10447">
    <property type="entry name" value="EXOSC1"/>
    <property type="match status" value="1"/>
</dbReference>
<evidence type="ECO:0000313" key="7">
    <source>
        <dbReference type="Ensembl" id="ENSCINP00000033317.1"/>
    </source>
</evidence>
<dbReference type="FunCoup" id="H2XUI3">
    <property type="interactions" value="305"/>
</dbReference>
<evidence type="ECO:0000256" key="1">
    <source>
        <dbReference type="ARBA" id="ARBA00004604"/>
    </source>
</evidence>
<dbReference type="GO" id="GO:0000176">
    <property type="term" value="C:nuclear exosome (RNase complex)"/>
    <property type="evidence" value="ECO:0000318"/>
    <property type="project" value="GO_Central"/>
</dbReference>
<evidence type="ECO:0000313" key="8">
    <source>
        <dbReference type="Proteomes" id="UP000008144"/>
    </source>
</evidence>
<dbReference type="InterPro" id="IPR039771">
    <property type="entry name" value="Csl4"/>
</dbReference>
<dbReference type="GO" id="GO:0005730">
    <property type="term" value="C:nucleolus"/>
    <property type="evidence" value="ECO:0007669"/>
    <property type="project" value="UniProtKB-SubCell"/>
</dbReference>
<evidence type="ECO:0000256" key="4">
    <source>
        <dbReference type="SAM" id="MobiDB-lite"/>
    </source>
</evidence>
<dbReference type="AlphaFoldDB" id="H2XUI3"/>
<protein>
    <recommendedName>
        <fullName evidence="9">RNA-binding domain-containing protein</fullName>
    </recommendedName>
</protein>
<accession>H2XUI3</accession>
<dbReference type="InParanoid" id="H2XUI3"/>
<evidence type="ECO:0000256" key="3">
    <source>
        <dbReference type="ARBA" id="ARBA00022835"/>
    </source>
</evidence>
<feature type="domain" description="Exosome complex component CSL4 C-terminal" evidence="5">
    <location>
        <begin position="97"/>
        <end position="135"/>
    </location>
</feature>
<organism evidence="7 8">
    <name type="scientific">Ciona intestinalis</name>
    <name type="common">Transparent sea squirt</name>
    <name type="synonym">Ascidia intestinalis</name>
    <dbReference type="NCBI Taxonomy" id="7719"/>
    <lineage>
        <taxon>Eukaryota</taxon>
        <taxon>Metazoa</taxon>
        <taxon>Chordata</taxon>
        <taxon>Tunicata</taxon>
        <taxon>Ascidiacea</taxon>
        <taxon>Phlebobranchia</taxon>
        <taxon>Cionidae</taxon>
        <taxon>Ciona</taxon>
    </lineage>
</organism>
<dbReference type="GO" id="GO:0005737">
    <property type="term" value="C:cytoplasm"/>
    <property type="evidence" value="ECO:0000318"/>
    <property type="project" value="GO_Central"/>
</dbReference>
<dbReference type="PANTHER" id="PTHR12686:SF8">
    <property type="entry name" value="EXOSOME COMPLEX COMPONENT CSL4"/>
    <property type="match status" value="1"/>
</dbReference>
<dbReference type="Gene3D" id="2.40.50.140">
    <property type="entry name" value="Nucleic acid-binding proteins"/>
    <property type="match status" value="1"/>
</dbReference>
<dbReference type="FunFam" id="2.40.50.100:FF:000024">
    <property type="entry name" value="Exosome complex component CSL4"/>
    <property type="match status" value="1"/>
</dbReference>
<reference evidence="8" key="1">
    <citation type="journal article" date="2002" name="Science">
        <title>The draft genome of Ciona intestinalis: insights into chordate and vertebrate origins.</title>
        <authorList>
            <person name="Dehal P."/>
            <person name="Satou Y."/>
            <person name="Campbell R.K."/>
            <person name="Chapman J."/>
            <person name="Degnan B."/>
            <person name="De Tomaso A."/>
            <person name="Davidson B."/>
            <person name="Di Gregorio A."/>
            <person name="Gelpke M."/>
            <person name="Goodstein D.M."/>
            <person name="Harafuji N."/>
            <person name="Hastings K.E."/>
            <person name="Ho I."/>
            <person name="Hotta K."/>
            <person name="Huang W."/>
            <person name="Kawashima T."/>
            <person name="Lemaire P."/>
            <person name="Martinez D."/>
            <person name="Meinertzhagen I.A."/>
            <person name="Necula S."/>
            <person name="Nonaka M."/>
            <person name="Putnam N."/>
            <person name="Rash S."/>
            <person name="Saiga H."/>
            <person name="Satake M."/>
            <person name="Terry A."/>
            <person name="Yamada L."/>
            <person name="Wang H.G."/>
            <person name="Awazu S."/>
            <person name="Azumi K."/>
            <person name="Boore J."/>
            <person name="Branno M."/>
            <person name="Chin-Bow S."/>
            <person name="DeSantis R."/>
            <person name="Doyle S."/>
            <person name="Francino P."/>
            <person name="Keys D.N."/>
            <person name="Haga S."/>
            <person name="Hayashi H."/>
            <person name="Hino K."/>
            <person name="Imai K.S."/>
            <person name="Inaba K."/>
            <person name="Kano S."/>
            <person name="Kobayashi K."/>
            <person name="Kobayashi M."/>
            <person name="Lee B.I."/>
            <person name="Makabe K.W."/>
            <person name="Manohar C."/>
            <person name="Matassi G."/>
            <person name="Medina M."/>
            <person name="Mochizuki Y."/>
            <person name="Mount S."/>
            <person name="Morishita T."/>
            <person name="Miura S."/>
            <person name="Nakayama A."/>
            <person name="Nishizaka S."/>
            <person name="Nomoto H."/>
            <person name="Ohta F."/>
            <person name="Oishi K."/>
            <person name="Rigoutsos I."/>
            <person name="Sano M."/>
            <person name="Sasaki A."/>
            <person name="Sasakura Y."/>
            <person name="Shoguchi E."/>
            <person name="Shin-i T."/>
            <person name="Spagnuolo A."/>
            <person name="Stainier D."/>
            <person name="Suzuki M.M."/>
            <person name="Tassy O."/>
            <person name="Takatori N."/>
            <person name="Tokuoka M."/>
            <person name="Yagi K."/>
            <person name="Yoshizaki F."/>
            <person name="Wada S."/>
            <person name="Zhang C."/>
            <person name="Hyatt P.D."/>
            <person name="Larimer F."/>
            <person name="Detter C."/>
            <person name="Doggett N."/>
            <person name="Glavina T."/>
            <person name="Hawkins T."/>
            <person name="Richardson P."/>
            <person name="Lucas S."/>
            <person name="Kohara Y."/>
            <person name="Levine M."/>
            <person name="Satoh N."/>
            <person name="Rokhsar D.S."/>
        </authorList>
    </citation>
    <scope>NUCLEOTIDE SEQUENCE [LARGE SCALE GENOMIC DNA]</scope>
</reference>
<reference evidence="7" key="4">
    <citation type="submission" date="2025-09" db="UniProtKB">
        <authorList>
            <consortium name="Ensembl"/>
        </authorList>
    </citation>
    <scope>IDENTIFICATION</scope>
</reference>
<dbReference type="Proteomes" id="UP000008144">
    <property type="component" value="Chromosome 2"/>
</dbReference>
<reference evidence="7" key="3">
    <citation type="submission" date="2025-08" db="UniProtKB">
        <authorList>
            <consortium name="Ensembl"/>
        </authorList>
    </citation>
    <scope>IDENTIFICATION</scope>
</reference>
<keyword evidence="8" id="KW-1185">Reference proteome</keyword>
<evidence type="ECO:0000259" key="6">
    <source>
        <dbReference type="Pfam" id="PF14382"/>
    </source>
</evidence>
<name>H2XUI3_CIOIN</name>
<feature type="compositionally biased region" description="Polar residues" evidence="4">
    <location>
        <begin position="195"/>
        <end position="208"/>
    </location>
</feature>
<dbReference type="OMA" id="PMVPVGW"/>
<dbReference type="Gene3D" id="2.40.50.100">
    <property type="match status" value="1"/>
</dbReference>
<dbReference type="SUPFAM" id="SSF110324">
    <property type="entry name" value="Ribosomal L27 protein-like"/>
    <property type="match status" value="1"/>
</dbReference>
<dbReference type="FunFam" id="2.40.50.140:FF:000198">
    <property type="entry name" value="Exosome complex component CSL4"/>
    <property type="match status" value="1"/>
</dbReference>
<dbReference type="InterPro" id="IPR012340">
    <property type="entry name" value="NA-bd_OB-fold"/>
</dbReference>
<evidence type="ECO:0008006" key="9">
    <source>
        <dbReference type="Google" id="ProtNLM"/>
    </source>
</evidence>
<feature type="domain" description="Exosome complex component N-terminal" evidence="6">
    <location>
        <begin position="6"/>
        <end position="41"/>
    </location>
</feature>
<dbReference type="Pfam" id="PF14382">
    <property type="entry name" value="ECR1_N"/>
    <property type="match status" value="1"/>
</dbReference>
<reference evidence="7" key="2">
    <citation type="journal article" date="2008" name="Genome Biol.">
        <title>Improved genome assembly and evidence-based global gene model set for the chordate Ciona intestinalis: new insight into intron and operon populations.</title>
        <authorList>
            <person name="Satou Y."/>
            <person name="Mineta K."/>
            <person name="Ogasawara M."/>
            <person name="Sasakura Y."/>
            <person name="Shoguchi E."/>
            <person name="Ueno K."/>
            <person name="Yamada L."/>
            <person name="Matsumoto J."/>
            <person name="Wasserscheid J."/>
            <person name="Dewar K."/>
            <person name="Wiley G.B."/>
            <person name="Macmil S.L."/>
            <person name="Roe B.A."/>
            <person name="Zeller R.W."/>
            <person name="Hastings K.E."/>
            <person name="Lemaire P."/>
            <person name="Lindquist E."/>
            <person name="Endo T."/>
            <person name="Hotta K."/>
            <person name="Inaba K."/>
        </authorList>
    </citation>
    <scope>NUCLEOTIDE SEQUENCE [LARGE SCALE GENOMIC DNA]</scope>
    <source>
        <strain evidence="7">wild type</strain>
    </source>
</reference>
<comment type="subcellular location">
    <subcellularLocation>
        <location evidence="1">Nucleus</location>
        <location evidence="1">Nucleolus</location>
    </subcellularLocation>
</comment>
<dbReference type="SUPFAM" id="SSF50249">
    <property type="entry name" value="Nucleic acid-binding proteins"/>
    <property type="match status" value="1"/>
</dbReference>
<dbReference type="Ensembl" id="ENSCINT00000034451.1">
    <property type="protein sequence ID" value="ENSCINP00000033317.1"/>
    <property type="gene ID" value="ENSCING00000022734.1"/>
</dbReference>
<evidence type="ECO:0000256" key="2">
    <source>
        <dbReference type="ARBA" id="ARBA00022490"/>
    </source>
</evidence>
<keyword evidence="3" id="KW-0271">Exosome</keyword>
<dbReference type="CDD" id="cd05791">
    <property type="entry name" value="S1_CSL4"/>
    <property type="match status" value="1"/>
</dbReference>
<feature type="region of interest" description="Disordered" evidence="4">
    <location>
        <begin position="189"/>
        <end position="208"/>
    </location>
</feature>
<dbReference type="InterPro" id="IPR025721">
    <property type="entry name" value="Exosome_cplx_N_dom"/>
</dbReference>
<dbReference type="PANTHER" id="PTHR12686">
    <property type="entry name" value="3'-5' EXORIBONUCLEASE CSL4-RELATED"/>
    <property type="match status" value="1"/>
</dbReference>
<dbReference type="HOGENOM" id="CLU_067135_3_0_1"/>
<dbReference type="GeneTree" id="ENSGT00390000015287"/>
<dbReference type="STRING" id="7719.ENSCINP00000033317"/>
<proteinExistence type="predicted"/>
<dbReference type="GO" id="GO:0003723">
    <property type="term" value="F:RNA binding"/>
    <property type="evidence" value="ECO:0007669"/>
    <property type="project" value="InterPro"/>
</dbReference>
<dbReference type="EMBL" id="EAAA01001347">
    <property type="status" value="NOT_ANNOTATED_CDS"/>
    <property type="molecule type" value="Genomic_DNA"/>
</dbReference>
<dbReference type="GO" id="GO:0006396">
    <property type="term" value="P:RNA processing"/>
    <property type="evidence" value="ECO:0007669"/>
    <property type="project" value="InterPro"/>
</dbReference>
<dbReference type="InterPro" id="IPR019495">
    <property type="entry name" value="EXOSC1_C"/>
</dbReference>
<sequence>MEENSICIPGERLGSSEQYQPGKGTYVRHGFVFASIAGSIKKESDKSGNLPLIHVQSIHTKQHIPQIGGIVICKMTQLTSAFAKCKIISVQGSNHTAAFRGIIRKEDVRATNRDKVEIYKSFRPGDIVVARVLSLGDALCYLLSTAENELGVVVALSENGTAMIPLAHDQMQCPITLLKQFRKVARPQSKHISFPENSKSALTNESTV</sequence>